<dbReference type="InterPro" id="IPR023827">
    <property type="entry name" value="Peptidase_S8_Asp-AS"/>
</dbReference>
<comment type="cofactor">
    <cofactor evidence="1">
        <name>Ca(2+)</name>
        <dbReference type="ChEBI" id="CHEBI:29108"/>
    </cofactor>
</comment>
<name>A0A410MFD7_9BACI</name>
<dbReference type="OrthoDB" id="9798386at2"/>
<evidence type="ECO:0000256" key="4">
    <source>
        <dbReference type="ARBA" id="ARBA00022525"/>
    </source>
</evidence>
<dbReference type="Gene3D" id="3.30.70.80">
    <property type="entry name" value="Peptidase S8 propeptide/proteinase inhibitor I9"/>
    <property type="match status" value="1"/>
</dbReference>
<sequence length="550" mass="59554">MFMKHAHKIWLGFFIILLVSSLGTTASAEGLPSSERMMIGFEDSIDERLLEEISAEVHHTYEKMNVVSASLEKDKIKELRSHPEVKWLEEDQKVKTSAQKQTWGYETTKIGQSREWGLAGEGVKVAIVDTGVDSSHPDLNIKKGVSVLDETDSWQDDNGHGTHVAGVIGAQDNDVGIVGVAPQSEIYAVKALDEEGDGWESEIVAGVEWAIEQKVDIINLSLTSCKPSTGMKQTLERAENAGITVVAASGNGILCGGEYLNDVMYPARYESVISVGAVDQKDARALFSYGGESLDFVAPGTSIYSSYITTDKYPDGYRSMNGTSMAAPYVSGVLALTLEAYPHATEEEVKNLLVDRGIDLGEAGKDFDYGYGLVQSLDRPFADVRPGDWHYPYIRSLYKEEIVKGVADGRYAPLGEISREEVVTMIGRAIGLDGTKRASHFPDVDASTFGSGYIASAVEEGFIKGLPDGTFAPKQKISRGEVAVIIDRVFDLAPDTTVSFPDVSEDCYCYEAVTAVASAGIVNGFPDGTFGSDENITRSELAAVLDRALQ</sequence>
<feature type="domain" description="SLH" evidence="14">
    <location>
        <begin position="377"/>
        <end position="440"/>
    </location>
</feature>
<dbReference type="InterPro" id="IPR000209">
    <property type="entry name" value="Peptidase_S8/S53_dom"/>
</dbReference>
<feature type="domain" description="SLH" evidence="14">
    <location>
        <begin position="441"/>
        <end position="495"/>
    </location>
</feature>
<keyword evidence="6" id="KW-0479">Metal-binding</keyword>
<feature type="active site" description="Charge relay system" evidence="11 12">
    <location>
        <position position="160"/>
    </location>
</feature>
<feature type="active site" description="Charge relay system" evidence="11 12">
    <location>
        <position position="129"/>
    </location>
</feature>
<comment type="subcellular location">
    <subcellularLocation>
        <location evidence="2">Secreted</location>
    </subcellularLocation>
</comment>
<evidence type="ECO:0000256" key="1">
    <source>
        <dbReference type="ARBA" id="ARBA00001913"/>
    </source>
</evidence>
<comment type="similarity">
    <text evidence="3 12 13">Belongs to the peptidase S8 family.</text>
</comment>
<dbReference type="Pfam" id="PF05922">
    <property type="entry name" value="Inhibitor_I9"/>
    <property type="match status" value="1"/>
</dbReference>
<dbReference type="PROSITE" id="PS00136">
    <property type="entry name" value="SUBTILASE_ASP"/>
    <property type="match status" value="1"/>
</dbReference>
<reference evidence="15 16" key="1">
    <citation type="submission" date="2018-01" db="EMBL/GenBank/DDBJ databases">
        <title>The whole genome sequencing and assembly of Halobacillus litoralis ERB031 strain.</title>
        <authorList>
            <person name="Lee S.-J."/>
            <person name="Park M.-K."/>
            <person name="Kim J.-Y."/>
            <person name="Lee Y.-J."/>
            <person name="Yi H."/>
            <person name="Bahn Y.-S."/>
            <person name="Kim J.F."/>
            <person name="Lee D.-W."/>
        </authorList>
    </citation>
    <scope>NUCLEOTIDE SEQUENCE [LARGE SCALE GENOMIC DNA]</scope>
    <source>
        <strain evidence="15 16">ERB 031</strain>
    </source>
</reference>
<evidence type="ECO:0000256" key="8">
    <source>
        <dbReference type="ARBA" id="ARBA00022801"/>
    </source>
</evidence>
<keyword evidence="7" id="KW-0732">Signal</keyword>
<evidence type="ECO:0000256" key="2">
    <source>
        <dbReference type="ARBA" id="ARBA00004613"/>
    </source>
</evidence>
<dbReference type="AlphaFoldDB" id="A0A410MFD7"/>
<keyword evidence="5 12" id="KW-0645">Protease</keyword>
<accession>A0A410MFD7</accession>
<organism evidence="15 16">
    <name type="scientific">Halobacillus litoralis</name>
    <dbReference type="NCBI Taxonomy" id="45668"/>
    <lineage>
        <taxon>Bacteria</taxon>
        <taxon>Bacillati</taxon>
        <taxon>Bacillota</taxon>
        <taxon>Bacilli</taxon>
        <taxon>Bacillales</taxon>
        <taxon>Bacillaceae</taxon>
        <taxon>Halobacillus</taxon>
    </lineage>
</organism>
<dbReference type="PANTHER" id="PTHR43806">
    <property type="entry name" value="PEPTIDASE S8"/>
    <property type="match status" value="1"/>
</dbReference>
<keyword evidence="4" id="KW-0964">Secreted</keyword>
<dbReference type="InterPro" id="IPR050131">
    <property type="entry name" value="Peptidase_S8_subtilisin-like"/>
</dbReference>
<evidence type="ECO:0000313" key="15">
    <source>
        <dbReference type="EMBL" id="QAS53417.1"/>
    </source>
</evidence>
<dbReference type="Gene3D" id="3.40.50.200">
    <property type="entry name" value="Peptidase S8/S53 domain"/>
    <property type="match status" value="1"/>
</dbReference>
<keyword evidence="8 12" id="KW-0378">Hydrolase</keyword>
<feature type="active site" description="Charge relay system" evidence="11 12">
    <location>
        <position position="324"/>
    </location>
</feature>
<evidence type="ECO:0000256" key="7">
    <source>
        <dbReference type="ARBA" id="ARBA00022729"/>
    </source>
</evidence>
<evidence type="ECO:0000256" key="6">
    <source>
        <dbReference type="ARBA" id="ARBA00022723"/>
    </source>
</evidence>
<dbReference type="PANTHER" id="PTHR43806:SF11">
    <property type="entry name" value="CEREVISIN-RELATED"/>
    <property type="match status" value="1"/>
</dbReference>
<dbReference type="InterPro" id="IPR036852">
    <property type="entry name" value="Peptidase_S8/S53_dom_sf"/>
</dbReference>
<dbReference type="GO" id="GO:0005576">
    <property type="term" value="C:extracellular region"/>
    <property type="evidence" value="ECO:0007669"/>
    <property type="project" value="UniProtKB-SubCell"/>
</dbReference>
<dbReference type="PROSITE" id="PS00137">
    <property type="entry name" value="SUBTILASE_HIS"/>
    <property type="match status" value="1"/>
</dbReference>
<dbReference type="GO" id="GO:0046872">
    <property type="term" value="F:metal ion binding"/>
    <property type="evidence" value="ECO:0007669"/>
    <property type="project" value="UniProtKB-KW"/>
</dbReference>
<evidence type="ECO:0000256" key="12">
    <source>
        <dbReference type="PROSITE-ProRule" id="PRU01240"/>
    </source>
</evidence>
<evidence type="ECO:0000256" key="13">
    <source>
        <dbReference type="RuleBase" id="RU003355"/>
    </source>
</evidence>
<evidence type="ECO:0000256" key="11">
    <source>
        <dbReference type="PIRSR" id="PIRSR615500-1"/>
    </source>
</evidence>
<feature type="domain" description="SLH" evidence="14">
    <location>
        <begin position="496"/>
        <end position="550"/>
    </location>
</feature>
<evidence type="ECO:0000256" key="10">
    <source>
        <dbReference type="ARBA" id="ARBA00022837"/>
    </source>
</evidence>
<dbReference type="PROSITE" id="PS51272">
    <property type="entry name" value="SLH"/>
    <property type="match status" value="3"/>
</dbReference>
<dbReference type="EMBL" id="CP026118">
    <property type="protein sequence ID" value="QAS53417.1"/>
    <property type="molecule type" value="Genomic_DNA"/>
</dbReference>
<dbReference type="SUPFAM" id="SSF52743">
    <property type="entry name" value="Subtilisin-like"/>
    <property type="match status" value="1"/>
</dbReference>
<evidence type="ECO:0000313" key="16">
    <source>
        <dbReference type="Proteomes" id="UP000287756"/>
    </source>
</evidence>
<proteinExistence type="inferred from homology"/>
<dbReference type="InterPro" id="IPR010259">
    <property type="entry name" value="S8pro/Inhibitor_I9"/>
</dbReference>
<gene>
    <name evidence="15" type="ORF">HLI_15035</name>
</gene>
<evidence type="ECO:0000259" key="14">
    <source>
        <dbReference type="PROSITE" id="PS51272"/>
    </source>
</evidence>
<dbReference type="InterPro" id="IPR037045">
    <property type="entry name" value="S8pro/Inhibitor_I9_sf"/>
</dbReference>
<dbReference type="InterPro" id="IPR001119">
    <property type="entry name" value="SLH_dom"/>
</dbReference>
<dbReference type="PROSITE" id="PS51892">
    <property type="entry name" value="SUBTILASE"/>
    <property type="match status" value="1"/>
</dbReference>
<dbReference type="Proteomes" id="UP000287756">
    <property type="component" value="Chromosome"/>
</dbReference>
<dbReference type="Pfam" id="PF00082">
    <property type="entry name" value="Peptidase_S8"/>
    <property type="match status" value="1"/>
</dbReference>
<dbReference type="InterPro" id="IPR034202">
    <property type="entry name" value="Subtilisin_Carlsberg-like"/>
</dbReference>
<evidence type="ECO:0000256" key="9">
    <source>
        <dbReference type="ARBA" id="ARBA00022825"/>
    </source>
</evidence>
<dbReference type="InterPro" id="IPR015500">
    <property type="entry name" value="Peptidase_S8_subtilisin-rel"/>
</dbReference>
<dbReference type="InterPro" id="IPR022398">
    <property type="entry name" value="Peptidase_S8_His-AS"/>
</dbReference>
<dbReference type="SUPFAM" id="SSF54897">
    <property type="entry name" value="Protease propeptides/inhibitors"/>
    <property type="match status" value="1"/>
</dbReference>
<dbReference type="InterPro" id="IPR023828">
    <property type="entry name" value="Peptidase_S8_Ser-AS"/>
</dbReference>
<keyword evidence="9 12" id="KW-0720">Serine protease</keyword>
<protein>
    <submittedName>
        <fullName evidence="15">Alkaline serine protease</fullName>
    </submittedName>
</protein>
<dbReference type="PRINTS" id="PR00723">
    <property type="entry name" value="SUBTILISIN"/>
</dbReference>
<dbReference type="Pfam" id="PF00395">
    <property type="entry name" value="SLH"/>
    <property type="match status" value="3"/>
</dbReference>
<dbReference type="GO" id="GO:0006508">
    <property type="term" value="P:proteolysis"/>
    <property type="evidence" value="ECO:0007669"/>
    <property type="project" value="UniProtKB-KW"/>
</dbReference>
<evidence type="ECO:0000256" key="3">
    <source>
        <dbReference type="ARBA" id="ARBA00011073"/>
    </source>
</evidence>
<dbReference type="PROSITE" id="PS00138">
    <property type="entry name" value="SUBTILASE_SER"/>
    <property type="match status" value="1"/>
</dbReference>
<dbReference type="GO" id="GO:0004252">
    <property type="term" value="F:serine-type endopeptidase activity"/>
    <property type="evidence" value="ECO:0007669"/>
    <property type="project" value="UniProtKB-UniRule"/>
</dbReference>
<dbReference type="KEGG" id="hli:HLI_15035"/>
<dbReference type="CDD" id="cd07477">
    <property type="entry name" value="Peptidases_S8_Subtilisin_subset"/>
    <property type="match status" value="1"/>
</dbReference>
<keyword evidence="10" id="KW-0106">Calcium</keyword>
<evidence type="ECO:0000256" key="5">
    <source>
        <dbReference type="ARBA" id="ARBA00022670"/>
    </source>
</evidence>